<keyword evidence="3" id="KW-1185">Reference proteome</keyword>
<evidence type="ECO:0000313" key="3">
    <source>
        <dbReference type="Proteomes" id="UP000218231"/>
    </source>
</evidence>
<dbReference type="EMBL" id="LIAE01006188">
    <property type="protein sequence ID" value="PAV92464.1"/>
    <property type="molecule type" value="Genomic_DNA"/>
</dbReference>
<organism evidence="2 3">
    <name type="scientific">Diploscapter pachys</name>
    <dbReference type="NCBI Taxonomy" id="2018661"/>
    <lineage>
        <taxon>Eukaryota</taxon>
        <taxon>Metazoa</taxon>
        <taxon>Ecdysozoa</taxon>
        <taxon>Nematoda</taxon>
        <taxon>Chromadorea</taxon>
        <taxon>Rhabditida</taxon>
        <taxon>Rhabditina</taxon>
        <taxon>Rhabditomorpha</taxon>
        <taxon>Rhabditoidea</taxon>
        <taxon>Rhabditidae</taxon>
        <taxon>Diploscapter</taxon>
    </lineage>
</organism>
<dbReference type="AlphaFoldDB" id="A0A2A2M1V2"/>
<name>A0A2A2M1V2_9BILA</name>
<sequence length="101" mass="10966">MPIDRVAENVLNGLRRDDLPVGPVEAVEAAGQHQHFAPVRTARDRRRTIDDIGGVRTGARDQRLEPRARRCGRGEALAGRQGLPRPVLRSAGGGQQDREGG</sequence>
<evidence type="ECO:0000313" key="2">
    <source>
        <dbReference type="EMBL" id="PAV92464.1"/>
    </source>
</evidence>
<dbReference type="Proteomes" id="UP000218231">
    <property type="component" value="Unassembled WGS sequence"/>
</dbReference>
<feature type="region of interest" description="Disordered" evidence="1">
    <location>
        <begin position="60"/>
        <end position="101"/>
    </location>
</feature>
<accession>A0A2A2M1V2</accession>
<gene>
    <name evidence="2" type="ORF">WR25_23842</name>
</gene>
<reference evidence="2 3" key="1">
    <citation type="journal article" date="2017" name="Curr. Biol.">
        <title>Genome architecture and evolution of a unichromosomal asexual nematode.</title>
        <authorList>
            <person name="Fradin H."/>
            <person name="Zegar C."/>
            <person name="Gutwein M."/>
            <person name="Lucas J."/>
            <person name="Kovtun M."/>
            <person name="Corcoran D."/>
            <person name="Baugh L.R."/>
            <person name="Kiontke K."/>
            <person name="Gunsalus K."/>
            <person name="Fitch D.H."/>
            <person name="Piano F."/>
        </authorList>
    </citation>
    <scope>NUCLEOTIDE SEQUENCE [LARGE SCALE GENOMIC DNA]</scope>
    <source>
        <strain evidence="2">PF1309</strain>
    </source>
</reference>
<comment type="caution">
    <text evidence="2">The sequence shown here is derived from an EMBL/GenBank/DDBJ whole genome shotgun (WGS) entry which is preliminary data.</text>
</comment>
<evidence type="ECO:0000256" key="1">
    <source>
        <dbReference type="SAM" id="MobiDB-lite"/>
    </source>
</evidence>
<proteinExistence type="predicted"/>
<protein>
    <submittedName>
        <fullName evidence="2">Uncharacterized protein</fullName>
    </submittedName>
</protein>